<evidence type="ECO:0000256" key="1">
    <source>
        <dbReference type="SAM" id="SignalP"/>
    </source>
</evidence>
<name>A0A2M4CCS1_9DIPT</name>
<keyword evidence="1" id="KW-0732">Signal</keyword>
<feature type="signal peptide" evidence="1">
    <location>
        <begin position="1"/>
        <end position="27"/>
    </location>
</feature>
<reference evidence="2" key="1">
    <citation type="submission" date="2018-01" db="EMBL/GenBank/DDBJ databases">
        <title>An insight into the sialome of Amazonian anophelines.</title>
        <authorList>
            <person name="Ribeiro J.M."/>
            <person name="Scarpassa V."/>
            <person name="Calvo E."/>
        </authorList>
    </citation>
    <scope>NUCLEOTIDE SEQUENCE</scope>
    <source>
        <tissue evidence="2">Salivary glands</tissue>
    </source>
</reference>
<sequence length="77" mass="8697">MGSNRGARRRQQHLLCAVLCATRVRLGAVCWEEESRAVGLFAWLVRLVLAFNSGPHYSDPELTNRMICIAFLRLPAK</sequence>
<evidence type="ECO:0000313" key="2">
    <source>
        <dbReference type="EMBL" id="MBW62951.1"/>
    </source>
</evidence>
<protein>
    <submittedName>
        <fullName evidence="2">Putative secreted protein</fullName>
    </submittedName>
</protein>
<feature type="chain" id="PRO_5014882617" evidence="1">
    <location>
        <begin position="28"/>
        <end position="77"/>
    </location>
</feature>
<organism evidence="2">
    <name type="scientific">Anopheles marajoara</name>
    <dbReference type="NCBI Taxonomy" id="58244"/>
    <lineage>
        <taxon>Eukaryota</taxon>
        <taxon>Metazoa</taxon>
        <taxon>Ecdysozoa</taxon>
        <taxon>Arthropoda</taxon>
        <taxon>Hexapoda</taxon>
        <taxon>Insecta</taxon>
        <taxon>Pterygota</taxon>
        <taxon>Neoptera</taxon>
        <taxon>Endopterygota</taxon>
        <taxon>Diptera</taxon>
        <taxon>Nematocera</taxon>
        <taxon>Culicoidea</taxon>
        <taxon>Culicidae</taxon>
        <taxon>Anophelinae</taxon>
        <taxon>Anopheles</taxon>
    </lineage>
</organism>
<dbReference type="EMBL" id="GGFJ01013810">
    <property type="protein sequence ID" value="MBW62951.1"/>
    <property type="molecule type" value="Transcribed_RNA"/>
</dbReference>
<proteinExistence type="predicted"/>
<dbReference type="AlphaFoldDB" id="A0A2M4CCS1"/>
<accession>A0A2M4CCS1</accession>